<dbReference type="EMBL" id="JANTHZ010000002">
    <property type="protein sequence ID" value="MCS0495040.1"/>
    <property type="molecule type" value="Genomic_DNA"/>
</dbReference>
<reference evidence="2" key="1">
    <citation type="submission" date="2022-08" db="EMBL/GenBank/DDBJ databases">
        <authorList>
            <person name="Li F."/>
        </authorList>
    </citation>
    <scope>NUCLEOTIDE SEQUENCE</scope>
    <source>
        <strain evidence="2">MQZ15Z-1</strain>
    </source>
</reference>
<protein>
    <submittedName>
        <fullName evidence="2">Uncharacterized protein</fullName>
    </submittedName>
</protein>
<evidence type="ECO:0000313" key="2">
    <source>
        <dbReference type="EMBL" id="MCS0495040.1"/>
    </source>
</evidence>
<sequence>MPPVIVLALGAMGAAALVKLLARESRRVNAELDATRREEEALRDGARPSLRRDPASGEYRPGDR</sequence>
<dbReference type="AlphaFoldDB" id="A0A9X2PBT2"/>
<evidence type="ECO:0000313" key="3">
    <source>
        <dbReference type="Proteomes" id="UP001151088"/>
    </source>
</evidence>
<dbReference type="Proteomes" id="UP001151088">
    <property type="component" value="Unassembled WGS sequence"/>
</dbReference>
<proteinExistence type="predicted"/>
<name>A0A9X2PBT2_9HYPH</name>
<evidence type="ECO:0000256" key="1">
    <source>
        <dbReference type="SAM" id="MobiDB-lite"/>
    </source>
</evidence>
<accession>A0A9X2PBT2</accession>
<feature type="region of interest" description="Disordered" evidence="1">
    <location>
        <begin position="32"/>
        <end position="64"/>
    </location>
</feature>
<gene>
    <name evidence="2" type="ORF">NVS89_08015</name>
</gene>
<dbReference type="RefSeq" id="WP_258732077.1">
    <property type="nucleotide sequence ID" value="NZ_JANTHY010000002.1"/>
</dbReference>
<comment type="caution">
    <text evidence="2">The sequence shown here is derived from an EMBL/GenBank/DDBJ whole genome shotgun (WGS) entry which is preliminary data.</text>
</comment>
<keyword evidence="3" id="KW-1185">Reference proteome</keyword>
<organism evidence="2 3">
    <name type="scientific">Ancylobacter mangrovi</name>
    <dbReference type="NCBI Taxonomy" id="2972472"/>
    <lineage>
        <taxon>Bacteria</taxon>
        <taxon>Pseudomonadati</taxon>
        <taxon>Pseudomonadota</taxon>
        <taxon>Alphaproteobacteria</taxon>
        <taxon>Hyphomicrobiales</taxon>
        <taxon>Xanthobacteraceae</taxon>
        <taxon>Ancylobacter</taxon>
    </lineage>
</organism>